<evidence type="ECO:0000256" key="6">
    <source>
        <dbReference type="ARBA" id="ARBA00033409"/>
    </source>
</evidence>
<reference evidence="9 10" key="1">
    <citation type="submission" date="2015-09" db="EMBL/GenBank/DDBJ databases">
        <authorList>
            <consortium name="Pathogen Informatics"/>
        </authorList>
    </citation>
    <scope>NUCLEOTIDE SEQUENCE [LARGE SCALE GENOMIC DNA]</scope>
    <source>
        <strain evidence="9 10">2789STDY5834855</strain>
    </source>
</reference>
<evidence type="ECO:0000256" key="3">
    <source>
        <dbReference type="ARBA" id="ARBA00022763"/>
    </source>
</evidence>
<evidence type="ECO:0000313" key="10">
    <source>
        <dbReference type="Proteomes" id="UP000095558"/>
    </source>
</evidence>
<name>A0A174AYC6_9CLOT</name>
<dbReference type="Pfam" id="PF11967">
    <property type="entry name" value="RecO_N"/>
    <property type="match status" value="1"/>
</dbReference>
<gene>
    <name evidence="7 9" type="primary">recO</name>
    <name evidence="9" type="ORF">ERS852470_01052</name>
</gene>
<dbReference type="Gene3D" id="2.40.50.140">
    <property type="entry name" value="Nucleic acid-binding proteins"/>
    <property type="match status" value="1"/>
</dbReference>
<dbReference type="AlphaFoldDB" id="A0A174AYC6"/>
<dbReference type="GeneID" id="83011292"/>
<feature type="domain" description="DNA replication/recombination mediator RecO N-terminal" evidence="8">
    <location>
        <begin position="6"/>
        <end position="82"/>
    </location>
</feature>
<evidence type="ECO:0000259" key="8">
    <source>
        <dbReference type="Pfam" id="PF11967"/>
    </source>
</evidence>
<dbReference type="Pfam" id="PF02565">
    <property type="entry name" value="RecO_C"/>
    <property type="match status" value="1"/>
</dbReference>
<evidence type="ECO:0000256" key="4">
    <source>
        <dbReference type="ARBA" id="ARBA00023172"/>
    </source>
</evidence>
<dbReference type="PANTHER" id="PTHR33991">
    <property type="entry name" value="DNA REPAIR PROTEIN RECO"/>
    <property type="match status" value="1"/>
</dbReference>
<dbReference type="InterPro" id="IPR022572">
    <property type="entry name" value="DNA_rep/recomb_RecO_N"/>
</dbReference>
<keyword evidence="3 7" id="KW-0227">DNA damage</keyword>
<dbReference type="InterPro" id="IPR012340">
    <property type="entry name" value="NA-bd_OB-fold"/>
</dbReference>
<keyword evidence="5 7" id="KW-0234">DNA repair</keyword>
<dbReference type="InterPro" id="IPR042242">
    <property type="entry name" value="RecO_C"/>
</dbReference>
<dbReference type="OrthoDB" id="9797083at2"/>
<dbReference type="SUPFAM" id="SSF57863">
    <property type="entry name" value="ArfGap/RecO-like zinc finger"/>
    <property type="match status" value="1"/>
</dbReference>
<dbReference type="NCBIfam" id="TIGR00613">
    <property type="entry name" value="reco"/>
    <property type="match status" value="1"/>
</dbReference>
<comment type="function">
    <text evidence="7">Involved in DNA repair and RecF pathway recombination.</text>
</comment>
<dbReference type="RefSeq" id="WP_042396381.1">
    <property type="nucleotide sequence ID" value="NZ_CYYT01000011.1"/>
</dbReference>
<protein>
    <recommendedName>
        <fullName evidence="2 7">DNA repair protein RecO</fullName>
    </recommendedName>
    <alternativeName>
        <fullName evidence="6 7">Recombination protein O</fullName>
    </alternativeName>
</protein>
<accession>A0A174AYC6</accession>
<keyword evidence="4 7" id="KW-0233">DNA recombination</keyword>
<dbReference type="HAMAP" id="MF_00201">
    <property type="entry name" value="RecO"/>
    <property type="match status" value="1"/>
</dbReference>
<proteinExistence type="inferred from homology"/>
<sequence>MIILSITKTKGVIIKSIDYKENDKLIWAYCEELGKITFIARGAKKSKSKNLALTLPLCFADYIFFKGRNLYNLQEGRIINSFQGLLDNLDKLTYSSYICELIDICVQEGEVNKNLFRDFITCIYLLNTDAMEYELLIRAFELRLLNATGYGLQFDKCSICKKAINTSDYISLSYFGGVCDTCNKEHGIYISRAGYNALRFLSNTPMDKIYRLNVTKEVKQQIEKVTTFIINSNYSRKPKSLEMLKYIKE</sequence>
<dbReference type="GO" id="GO:0006310">
    <property type="term" value="P:DNA recombination"/>
    <property type="evidence" value="ECO:0007669"/>
    <property type="project" value="UniProtKB-UniRule"/>
</dbReference>
<dbReference type="GO" id="GO:0006302">
    <property type="term" value="P:double-strand break repair"/>
    <property type="evidence" value="ECO:0007669"/>
    <property type="project" value="TreeGrafter"/>
</dbReference>
<evidence type="ECO:0000256" key="7">
    <source>
        <dbReference type="HAMAP-Rule" id="MF_00201"/>
    </source>
</evidence>
<evidence type="ECO:0000256" key="2">
    <source>
        <dbReference type="ARBA" id="ARBA00021310"/>
    </source>
</evidence>
<dbReference type="EMBL" id="CYZV01000009">
    <property type="protein sequence ID" value="CUN93607.1"/>
    <property type="molecule type" value="Genomic_DNA"/>
</dbReference>
<comment type="similarity">
    <text evidence="1 7">Belongs to the RecO family.</text>
</comment>
<dbReference type="PANTHER" id="PTHR33991:SF1">
    <property type="entry name" value="DNA REPAIR PROTEIN RECO"/>
    <property type="match status" value="1"/>
</dbReference>
<dbReference type="GO" id="GO:0043590">
    <property type="term" value="C:bacterial nucleoid"/>
    <property type="evidence" value="ECO:0007669"/>
    <property type="project" value="TreeGrafter"/>
</dbReference>
<organism evidence="9 10">
    <name type="scientific">Clostridium disporicum</name>
    <dbReference type="NCBI Taxonomy" id="84024"/>
    <lineage>
        <taxon>Bacteria</taxon>
        <taxon>Bacillati</taxon>
        <taxon>Bacillota</taxon>
        <taxon>Clostridia</taxon>
        <taxon>Eubacteriales</taxon>
        <taxon>Clostridiaceae</taxon>
        <taxon>Clostridium</taxon>
    </lineage>
</organism>
<dbReference type="STRING" id="84024.ERS852471_02732"/>
<dbReference type="InterPro" id="IPR003717">
    <property type="entry name" value="RecO"/>
</dbReference>
<evidence type="ECO:0000256" key="1">
    <source>
        <dbReference type="ARBA" id="ARBA00007452"/>
    </source>
</evidence>
<dbReference type="InterPro" id="IPR037278">
    <property type="entry name" value="ARFGAP/RecO"/>
</dbReference>
<dbReference type="Gene3D" id="1.20.1440.120">
    <property type="entry name" value="Recombination protein O, C-terminal domain"/>
    <property type="match status" value="1"/>
</dbReference>
<evidence type="ECO:0000313" key="9">
    <source>
        <dbReference type="EMBL" id="CUN93607.1"/>
    </source>
</evidence>
<evidence type="ECO:0000256" key="5">
    <source>
        <dbReference type="ARBA" id="ARBA00023204"/>
    </source>
</evidence>
<dbReference type="SUPFAM" id="SSF50249">
    <property type="entry name" value="Nucleic acid-binding proteins"/>
    <property type="match status" value="1"/>
</dbReference>
<dbReference type="Proteomes" id="UP000095558">
    <property type="component" value="Unassembled WGS sequence"/>
</dbReference>